<dbReference type="FunFam" id="1.10.245.10:FF:000003">
    <property type="entry name" value="Zinc finger CCCH domain-containing protein 19"/>
    <property type="match status" value="1"/>
</dbReference>
<dbReference type="Pfam" id="PF03126">
    <property type="entry name" value="Plus-3"/>
    <property type="match status" value="1"/>
</dbReference>
<dbReference type="InterPro" id="IPR013083">
    <property type="entry name" value="Znf_RING/FYVE/PHD"/>
</dbReference>
<feature type="region of interest" description="Disordered" evidence="5">
    <location>
        <begin position="110"/>
        <end position="164"/>
    </location>
</feature>
<evidence type="ECO:0000256" key="5">
    <source>
        <dbReference type="SAM" id="MobiDB-lite"/>
    </source>
</evidence>
<feature type="compositionally biased region" description="Polar residues" evidence="5">
    <location>
        <begin position="800"/>
        <end position="815"/>
    </location>
</feature>
<dbReference type="SMART" id="SM00719">
    <property type="entry name" value="Plus3"/>
    <property type="match status" value="1"/>
</dbReference>
<organism evidence="9">
    <name type="scientific">Zea mays</name>
    <name type="common">Maize</name>
    <dbReference type="NCBI Taxonomy" id="4577"/>
    <lineage>
        <taxon>Eukaryota</taxon>
        <taxon>Viridiplantae</taxon>
        <taxon>Streptophyta</taxon>
        <taxon>Embryophyta</taxon>
        <taxon>Tracheophyta</taxon>
        <taxon>Spermatophyta</taxon>
        <taxon>Magnoliopsida</taxon>
        <taxon>Liliopsida</taxon>
        <taxon>Poales</taxon>
        <taxon>Poaceae</taxon>
        <taxon>PACMAD clade</taxon>
        <taxon>Panicoideae</taxon>
        <taxon>Andropogonodae</taxon>
        <taxon>Andropogoneae</taxon>
        <taxon>Tripsacinae</taxon>
        <taxon>Zea</taxon>
    </lineage>
</organism>
<evidence type="ECO:0000259" key="7">
    <source>
        <dbReference type="PROSITE" id="PS51360"/>
    </source>
</evidence>
<dbReference type="Pfam" id="PF02213">
    <property type="entry name" value="GYF"/>
    <property type="match status" value="1"/>
</dbReference>
<feature type="region of interest" description="Disordered" evidence="5">
    <location>
        <begin position="1334"/>
        <end position="1402"/>
    </location>
</feature>
<dbReference type="PANTHER" id="PTHR46695">
    <property type="entry name" value="ZINC FINGER CCCH DOMAIN-CONTAINING PROTEIN 44-RELATED"/>
    <property type="match status" value="1"/>
</dbReference>
<keyword evidence="3" id="KW-0862">Zinc</keyword>
<feature type="compositionally biased region" description="Polar residues" evidence="5">
    <location>
        <begin position="823"/>
        <end position="846"/>
    </location>
</feature>
<dbReference type="PANTHER" id="PTHR46695:SF5">
    <property type="entry name" value="RNA POLYMERASE-ASSOCIATED PROTEIN RTF1 HOMOLOG"/>
    <property type="match status" value="1"/>
</dbReference>
<dbReference type="Gene3D" id="3.90.70.200">
    <property type="entry name" value="Plus-3 domain"/>
    <property type="match status" value="1"/>
</dbReference>
<dbReference type="InterPro" id="IPR003169">
    <property type="entry name" value="GYF"/>
</dbReference>
<dbReference type="FunFam" id="3.90.70.200:FF:000002">
    <property type="entry name" value="Zinc finger CCCH domain-containing protein 19"/>
    <property type="match status" value="1"/>
</dbReference>
<evidence type="ECO:0000256" key="3">
    <source>
        <dbReference type="ARBA" id="ARBA00022833"/>
    </source>
</evidence>
<dbReference type="Gene3D" id="1.10.245.10">
    <property type="entry name" value="SWIB/MDM2 domain"/>
    <property type="match status" value="1"/>
</dbReference>
<dbReference type="PROSITE" id="PS51360">
    <property type="entry name" value="PLUS3"/>
    <property type="match status" value="1"/>
</dbReference>
<dbReference type="EMBL" id="CM000784">
    <property type="protein sequence ID" value="AQL00624.1"/>
    <property type="molecule type" value="Genomic_DNA"/>
</dbReference>
<dbReference type="SUPFAM" id="SSF159042">
    <property type="entry name" value="Plus3-like"/>
    <property type="match status" value="1"/>
</dbReference>
<dbReference type="GO" id="GO:0008270">
    <property type="term" value="F:zinc ion binding"/>
    <property type="evidence" value="ECO:0007669"/>
    <property type="project" value="UniProtKB-KW"/>
</dbReference>
<feature type="compositionally biased region" description="Basic and acidic residues" evidence="5">
    <location>
        <begin position="787"/>
        <end position="799"/>
    </location>
</feature>
<dbReference type="CDD" id="cd10567">
    <property type="entry name" value="SWIB-MDM2_like"/>
    <property type="match status" value="1"/>
</dbReference>
<dbReference type="PROSITE" id="PS51925">
    <property type="entry name" value="SWIB_MDM2"/>
    <property type="match status" value="1"/>
</dbReference>
<dbReference type="PROSITE" id="PS50829">
    <property type="entry name" value="GYF"/>
    <property type="match status" value="1"/>
</dbReference>
<dbReference type="InterPro" id="IPR036885">
    <property type="entry name" value="SWIB_MDM2_dom_sf"/>
</dbReference>
<dbReference type="CDD" id="cd15568">
    <property type="entry name" value="PHD5_NSD"/>
    <property type="match status" value="1"/>
</dbReference>
<feature type="region of interest" description="Disordered" evidence="5">
    <location>
        <begin position="315"/>
        <end position="417"/>
    </location>
</feature>
<dbReference type="InterPro" id="IPR019835">
    <property type="entry name" value="SWIB_domain"/>
</dbReference>
<keyword evidence="1" id="KW-0479">Metal-binding</keyword>
<proteinExistence type="predicted"/>
<feature type="domain" description="DM2" evidence="8">
    <location>
        <begin position="415"/>
        <end position="498"/>
    </location>
</feature>
<dbReference type="InterPro" id="IPR004343">
    <property type="entry name" value="Plus-3_dom"/>
</dbReference>
<dbReference type="InterPro" id="IPR035445">
    <property type="entry name" value="GYF-like_dom_sf"/>
</dbReference>
<dbReference type="Gene3D" id="3.30.40.10">
    <property type="entry name" value="Zinc/RING finger domain, C3HC4 (zinc finger)"/>
    <property type="match status" value="1"/>
</dbReference>
<keyword evidence="4" id="KW-0238">DNA-binding</keyword>
<dbReference type="SUPFAM" id="SSF47592">
    <property type="entry name" value="SWIB/MDM2 domain"/>
    <property type="match status" value="1"/>
</dbReference>
<dbReference type="CDD" id="cd00072">
    <property type="entry name" value="GYF"/>
    <property type="match status" value="1"/>
</dbReference>
<dbReference type="SUPFAM" id="SSF55277">
    <property type="entry name" value="GYF domain"/>
    <property type="match status" value="1"/>
</dbReference>
<dbReference type="SMART" id="SM00249">
    <property type="entry name" value="PHD"/>
    <property type="match status" value="1"/>
</dbReference>
<dbReference type="InterPro" id="IPR058668">
    <property type="entry name" value="NERD_dom"/>
</dbReference>
<feature type="compositionally biased region" description="Acidic residues" evidence="5">
    <location>
        <begin position="117"/>
        <end position="137"/>
    </location>
</feature>
<feature type="domain" description="Plus3" evidence="7">
    <location>
        <begin position="556"/>
        <end position="689"/>
    </location>
</feature>
<feature type="compositionally biased region" description="Low complexity" evidence="5">
    <location>
        <begin position="1346"/>
        <end position="1365"/>
    </location>
</feature>
<dbReference type="ExpressionAtlas" id="A0A1D6GC69">
    <property type="expression patterns" value="baseline and differential"/>
</dbReference>
<reference evidence="9" key="1">
    <citation type="submission" date="2015-12" db="EMBL/GenBank/DDBJ databases">
        <title>Update maize B73 reference genome by single molecule sequencing technologies.</title>
        <authorList>
            <consortium name="Maize Genome Sequencing Project"/>
            <person name="Ware D."/>
        </authorList>
    </citation>
    <scope>NUCLEOTIDE SEQUENCE</scope>
    <source>
        <tissue evidence="9">Seedling</tissue>
    </source>
</reference>
<dbReference type="GO" id="GO:0003677">
    <property type="term" value="F:DNA binding"/>
    <property type="evidence" value="ECO:0007669"/>
    <property type="project" value="UniProtKB-KW"/>
</dbReference>
<dbReference type="InterPro" id="IPR003121">
    <property type="entry name" value="SWIB_MDM2_domain"/>
</dbReference>
<accession>A0A1D6GC69</accession>
<dbReference type="Pfam" id="PF02201">
    <property type="entry name" value="SWIB"/>
    <property type="match status" value="1"/>
</dbReference>
<keyword evidence="2" id="KW-0863">Zinc-finger</keyword>
<evidence type="ECO:0000256" key="4">
    <source>
        <dbReference type="ARBA" id="ARBA00023125"/>
    </source>
</evidence>
<dbReference type="SUPFAM" id="SSF57903">
    <property type="entry name" value="FYVE/PHD zinc finger"/>
    <property type="match status" value="1"/>
</dbReference>
<feature type="compositionally biased region" description="Polar residues" evidence="5">
    <location>
        <begin position="331"/>
        <end position="342"/>
    </location>
</feature>
<dbReference type="InterPro" id="IPR001965">
    <property type="entry name" value="Znf_PHD"/>
</dbReference>
<dbReference type="Pfam" id="PF25980">
    <property type="entry name" value="NERD_plant"/>
    <property type="match status" value="1"/>
</dbReference>
<dbReference type="SMART" id="SM00444">
    <property type="entry name" value="GYF"/>
    <property type="match status" value="1"/>
</dbReference>
<dbReference type="InterPro" id="IPR011011">
    <property type="entry name" value="Znf_FYVE_PHD"/>
</dbReference>
<sequence>MQVDAVNITGDMVEEGRIAVEYIAGEAVIGEGGIDVPEEKAAQIDRAGNDIPEEEGLQMGEAGLIGSDNGLKEAVIADHDGVEVNAIPTEATGTTNDDDENNTIVGEDVAEAVNDITGDDVPDEEAAHMEDDDDDEPPPLVEKKGGGRRKRGRPSSKVQGVVKPSVKRKDEEEVCFICFDGGDLVICDRRGCPKAYHPSCVNRDDDFFKSKGRWNCGWHICSNCQKPARHMCYTCTFSLCKACMKDAKFSCVRENKGFCDTCMNTVMLIENREEAADPMEVDFDDKGSWWYLFKDYWLNLKTNLSLTVEEISAAKSRKSGELPDTNDEVNSESSSGRNLESNTSKKRGRKRSKQAAINEGSEGKASTRKSAKRDLSGIHDVQTSSGKKVRKLSRRSLSSQHSSKDSESVGTSTSSAEEDSWASKELINFVAHVRNGDKSVISRYDVQPLLLDYIKRNKLRDPRRKSQIICDSLLQSLFAKERVGHFEMLKLLESHFFMSEVSPIDADENHGGVVDPDPSQDADGNSEASVVMSSEKRRKSRKYDLRHQPNLDDYAAIDNHNIGLMYLRRNLMEELIGDVDTFDEKVVGSFVRIKIPGTGQRQDIYRLVQIVGTGRSAEKYKYGKRTTDITLEILNLDKREAVTIDIISNQEFTEEECKRLRQSIKYGFIPRLTVGEVQEKARVLQTLKVNDWIESEKMRLGHLRDRASDMGYRKDLRECVEKLRLLSTPEERARRLNEELEIHADPAMDPYYESPEEQEQEIEKSSFNKSRGSFLRKDGNPVPPGKGDGRNAAQRDSKTNWESNRNTWAESSSHMESPLPRRSTFSSQGESAGYTSKSESPNTGAQTVKLEGTTRSAPQGSPGASSGILANNICSGAKTAPQSAINESEKIWLYMDPSNKIQGPFSIIQLRKWNSNGYFPPSLKIWKASEKQDDSILLTDALAGKFEKDLPPWEPPHVSLFQINKTPLEQSTIAGEQTPKSVVAKSFSSSNQRHGYSSTNLGTTMIHSGTQGYYGMQNSHAAYTSQHSLTGSWNATSSQFGVAVNPVTPTQPAMGSFSGQNIVSAENMGHLTPGTAPAAANAEMVNSDLTSQKQISYLPQTDGILADDIESKSGEDVSHGKVSSSAKAIGPLGAQLGQGQLNTQQHEDIKNQMSSTDVSNSTMPSQMMSTPSAASVQPSLSTIAGSDNQSSGWAVPTQVVNTSGQSQITGNLTWGNTPQGDASLGWGMMGQNNMNMPWVASAQGASGYNMGAAMPTQPNAVPNMGWLPNPGNTNMNMIWAATQGQGIPNAAAMMGGQMQGVAVAPWGGVAAGNANSYPAWGNQQVGNMNQNVRWSAPVQGNPSQENNNMNWNAPNGNPNNWNNQQRENEGRHSGHRGAFSAGDSGRKSWKPRSGADGGSWGT</sequence>
<evidence type="ECO:0000256" key="1">
    <source>
        <dbReference type="ARBA" id="ARBA00022723"/>
    </source>
</evidence>
<dbReference type="FunFam" id="3.30.40.10:FF:000303">
    <property type="entry name" value="Zinc finger CCCH domain-containing protein 19"/>
    <property type="match status" value="1"/>
</dbReference>
<evidence type="ECO:0000259" key="6">
    <source>
        <dbReference type="PROSITE" id="PS50829"/>
    </source>
</evidence>
<feature type="compositionally biased region" description="Basic residues" evidence="5">
    <location>
        <begin position="344"/>
        <end position="353"/>
    </location>
</feature>
<name>A0A1D6GC69_MAIZE</name>
<protein>
    <submittedName>
        <fullName evidence="9">Zinc finger CCCH domain-containing protein 19</fullName>
    </submittedName>
</protein>
<feature type="region of interest" description="Disordered" evidence="5">
    <location>
        <begin position="507"/>
        <end position="544"/>
    </location>
</feature>
<evidence type="ECO:0000313" key="9">
    <source>
        <dbReference type="EMBL" id="AQL00624.1"/>
    </source>
</evidence>
<gene>
    <name evidence="9" type="ORF">ZEAMMB73_Zm00001d012755</name>
</gene>
<dbReference type="Gene3D" id="3.30.1490.40">
    <property type="match status" value="1"/>
</dbReference>
<evidence type="ECO:0000259" key="8">
    <source>
        <dbReference type="PROSITE" id="PS51925"/>
    </source>
</evidence>
<feature type="domain" description="GYF" evidence="6">
    <location>
        <begin position="889"/>
        <end position="943"/>
    </location>
</feature>
<dbReference type="FunFam" id="3.30.1490.40:FF:000004">
    <property type="entry name" value="Zinc finger CCCH domain-containing protein 19"/>
    <property type="match status" value="1"/>
</dbReference>
<evidence type="ECO:0000256" key="2">
    <source>
        <dbReference type="ARBA" id="ARBA00022771"/>
    </source>
</evidence>
<feature type="compositionally biased region" description="Polar residues" evidence="5">
    <location>
        <begin position="522"/>
        <end position="532"/>
    </location>
</feature>
<dbReference type="InterPro" id="IPR036128">
    <property type="entry name" value="Plus3-like_sf"/>
</dbReference>
<dbReference type="CDD" id="cd19757">
    <property type="entry name" value="Bbox1"/>
    <property type="match status" value="1"/>
</dbReference>
<feature type="region of interest" description="Disordered" evidence="5">
    <location>
        <begin position="740"/>
        <end position="846"/>
    </location>
</feature>
<dbReference type="SMART" id="SM00151">
    <property type="entry name" value="SWIB"/>
    <property type="match status" value="1"/>
</dbReference>